<name>A0A0K1Q6N3_9BACT</name>
<proteinExistence type="predicted"/>
<reference evidence="1 2" key="1">
    <citation type="submission" date="2015-08" db="EMBL/GenBank/DDBJ databases">
        <authorList>
            <person name="Babu N.S."/>
            <person name="Beckwith C.J."/>
            <person name="Beseler K.G."/>
            <person name="Brison A."/>
            <person name="Carone J.V."/>
            <person name="Caskin T.P."/>
            <person name="Diamond M."/>
            <person name="Durham M.E."/>
            <person name="Foxe J.M."/>
            <person name="Go M."/>
            <person name="Henderson B.A."/>
            <person name="Jones I.B."/>
            <person name="McGettigan J.A."/>
            <person name="Micheletti S.J."/>
            <person name="Nasrallah M.E."/>
            <person name="Ortiz D."/>
            <person name="Piller C.R."/>
            <person name="Privatt S.R."/>
            <person name="Schneider S.L."/>
            <person name="Sharp S."/>
            <person name="Smith T.C."/>
            <person name="Stanton J.D."/>
            <person name="Ullery H.E."/>
            <person name="Wilson R.J."/>
            <person name="Serrano M.G."/>
            <person name="Buck G."/>
            <person name="Lee V."/>
            <person name="Wang Y."/>
            <person name="Carvalho R."/>
            <person name="Voegtly L."/>
            <person name="Shi R."/>
            <person name="Duckworth R."/>
            <person name="Johnson A."/>
            <person name="Loviza R."/>
            <person name="Walstead R."/>
            <person name="Shah Z."/>
            <person name="Kiflezghi M."/>
            <person name="Wade K."/>
            <person name="Ball S.L."/>
            <person name="Bradley K.W."/>
            <person name="Asai D.J."/>
            <person name="Bowman C.A."/>
            <person name="Russell D.A."/>
            <person name="Pope W.H."/>
            <person name="Jacobs-Sera D."/>
            <person name="Hendrix R.W."/>
            <person name="Hatfull G.F."/>
        </authorList>
    </citation>
    <scope>NUCLEOTIDE SEQUENCE [LARGE SCALE GENOMIC DNA]</scope>
    <source>
        <strain evidence="1 2">DSM 27648</strain>
    </source>
</reference>
<gene>
    <name evidence="1" type="ORF">AKJ09_08159</name>
</gene>
<accession>A0A0K1Q6N3</accession>
<dbReference type="EMBL" id="CP012333">
    <property type="protein sequence ID" value="AKV01496.1"/>
    <property type="molecule type" value="Genomic_DNA"/>
</dbReference>
<organism evidence="1 2">
    <name type="scientific">Labilithrix luteola</name>
    <dbReference type="NCBI Taxonomy" id="1391654"/>
    <lineage>
        <taxon>Bacteria</taxon>
        <taxon>Pseudomonadati</taxon>
        <taxon>Myxococcota</taxon>
        <taxon>Polyangia</taxon>
        <taxon>Polyangiales</taxon>
        <taxon>Labilitrichaceae</taxon>
        <taxon>Labilithrix</taxon>
    </lineage>
</organism>
<sequence length="185" mass="20625">MPDPKAAADEYARAADRGDADAIYAMMTSTAQKSRSKDDVRRLVDEQRVELKEQAKQVTGRDARIEATARLRYEDGEEAQLELRDGRFWITSSGSLPGGSRTPEQALDQLRRVLARRSYAGLMRVLTPQTRAAVEQDLRSLVEGLERPETLRVQVTGDSATVIVPGGHTVKLKREGGVWRVDDFD</sequence>
<protein>
    <submittedName>
        <fullName evidence="1">Uncharacterized protein</fullName>
    </submittedName>
</protein>
<dbReference type="KEGG" id="llu:AKJ09_08159"/>
<dbReference type="AlphaFoldDB" id="A0A0K1Q6N3"/>
<dbReference type="Proteomes" id="UP000064967">
    <property type="component" value="Chromosome"/>
</dbReference>
<keyword evidence="2" id="KW-1185">Reference proteome</keyword>
<dbReference type="STRING" id="1391654.AKJ09_08159"/>
<evidence type="ECO:0000313" key="2">
    <source>
        <dbReference type="Proteomes" id="UP000064967"/>
    </source>
</evidence>
<evidence type="ECO:0000313" key="1">
    <source>
        <dbReference type="EMBL" id="AKV01496.1"/>
    </source>
</evidence>